<keyword evidence="3 7" id="KW-1134">Transmembrane beta strand</keyword>
<accession>A0A4Q7N0P6</accession>
<dbReference type="SMART" id="SM00965">
    <property type="entry name" value="STN"/>
    <property type="match status" value="1"/>
</dbReference>
<keyword evidence="6 7" id="KW-0998">Cell outer membrane</keyword>
<keyword evidence="2 7" id="KW-0813">Transport</keyword>
<keyword evidence="4 7" id="KW-0812">Transmembrane</keyword>
<keyword evidence="10" id="KW-1185">Reference proteome</keyword>
<dbReference type="Gene3D" id="3.55.50.30">
    <property type="match status" value="1"/>
</dbReference>
<dbReference type="Pfam" id="PF07660">
    <property type="entry name" value="STN"/>
    <property type="match status" value="1"/>
</dbReference>
<evidence type="ECO:0000256" key="5">
    <source>
        <dbReference type="ARBA" id="ARBA00023136"/>
    </source>
</evidence>
<dbReference type="InterPro" id="IPR023997">
    <property type="entry name" value="TonB-dep_OMP_SusC/RagA_CS"/>
</dbReference>
<dbReference type="Pfam" id="PF07715">
    <property type="entry name" value="Plug"/>
    <property type="match status" value="1"/>
</dbReference>
<sequence>MKITANAASMTIKKRLLKLMLVMKLVTLFLIAGLMHASANTMAQKITLTVQDQPLEKILQEIKKQSGLLFFYNAQDLANRKASLSVKDASIEEVLLECFKNQPITFKKVENTIVLSRKIEGPIRLSILNPDNRIVVRGRVTDTDGKALQGASVEAFLDKEKLCGTVTDPLGVFVLPNVEEKAVIRISYTGYKPTQIKALRDLGVVQLQVEINELNIVNIVVNTGYQTISKERSAGSFAKPDMKVVANRSTSMNILQRLDGLVPGLTINNASQSRNPIAIRGLTTIGLMTGPNEYTGTSRNPLYVVDGIPIDDLSSINPQDVADITVLKDATAASIWGSRAANGVIVITSKKGNQGEKIKVQYDGFINLMGKPDLDYTPVLSSKQFIQTVKETMNDDYFFYNNWAEATAFSSISGTGLPPHEVIMYNKYRGIITADQANKSLDSLASINNLQQIEDLWYRNAFLTNHTLSLTAGGKVYSVYGSMAWTNNTSPRPGDKNNTYKINLRQDFNINKWLQAYLVSDLTNTISSIKRNISIDNRFYPYQLFKDEQGNNLSMPYMGILSDSTRLDYQARSRINLDYNPLDEFNYGYTKSDNMLNRVTAGVKVTLPKGFRFEGVYGYIKGNQKITSYDDATSYPVRTELVSFTVAPTTASTPVYHLPQTGGRFEVRNTNQRNWTIRNQLIYDMSWNNRLHQLTMLAGQEAQNQLIVNNGSLVRGYNEALQTFGPVDYARLGGGGLFGTVMPNNLVTSVLMNTPFTQTEFESRYTSYYGNAAYTFNRRYTINGSLRADKSNLFGLDKSAQNRAVWSAGAKWMMSDELFMKNIFWLNRLALRATLGITGNSPAAGTAASRDIMTPQPSGFLPNNVGLIIATAANPKLTWESTNTLNFGADFSILNSRINGSVDVYRKKTNDLLGNMTVNPFTGYEAITGNFGDMENKGIEIALNTVNVEGRHFSWNSTLVLGYNKNTITKMNTPEALSTGDQLVGAQYVTGYPAFALFAYRNAGLDNMGDPLIMLNDKTVTKAPNVANPEDVVFMGTTQPVWNGGFSNTFRYDNFTLTANAVFNLGHVMRRDVPGGSYAGRIISHSNVLSKSSNGGFYSQLHPDFLNRWKKPGDEAFTNVPAYDPNFAGSISRRDIAYYHSADINVVSASYIKLRDITLAYRLPSHIAGKLLTESINFYVQVSNVMLWKANKFGIDPEFHDAVTGNRIPSTPYTTDPSINTTPYRSGQGTITFGMHVNFQ</sequence>
<dbReference type="NCBIfam" id="TIGR04057">
    <property type="entry name" value="SusC_RagA_signa"/>
    <property type="match status" value="1"/>
</dbReference>
<reference evidence="9 10" key="1">
    <citation type="submission" date="2019-02" db="EMBL/GenBank/DDBJ databases">
        <title>Genomic Encyclopedia of Type Strains, Phase IV (KMG-IV): sequencing the most valuable type-strain genomes for metagenomic binning, comparative biology and taxonomic classification.</title>
        <authorList>
            <person name="Goeker M."/>
        </authorList>
    </citation>
    <scope>NUCLEOTIDE SEQUENCE [LARGE SCALE GENOMIC DNA]</scope>
    <source>
        <strain evidence="9 10">DSM 18116</strain>
    </source>
</reference>
<protein>
    <submittedName>
        <fullName evidence="9">TonB-linked SusC/RagA family outer membrane protein</fullName>
    </submittedName>
</protein>
<evidence type="ECO:0000256" key="6">
    <source>
        <dbReference type="ARBA" id="ARBA00023237"/>
    </source>
</evidence>
<comment type="subcellular location">
    <subcellularLocation>
        <location evidence="1 7">Cell outer membrane</location>
        <topology evidence="1 7">Multi-pass membrane protein</topology>
    </subcellularLocation>
</comment>
<dbReference type="SUPFAM" id="SSF56935">
    <property type="entry name" value="Porins"/>
    <property type="match status" value="1"/>
</dbReference>
<dbReference type="NCBIfam" id="TIGR04056">
    <property type="entry name" value="OMP_RagA_SusC"/>
    <property type="match status" value="1"/>
</dbReference>
<dbReference type="Pfam" id="PF13620">
    <property type="entry name" value="CarboxypepD_reg"/>
    <property type="match status" value="1"/>
</dbReference>
<dbReference type="GO" id="GO:0009279">
    <property type="term" value="C:cell outer membrane"/>
    <property type="evidence" value="ECO:0007669"/>
    <property type="project" value="UniProtKB-SubCell"/>
</dbReference>
<dbReference type="InterPro" id="IPR037066">
    <property type="entry name" value="Plug_dom_sf"/>
</dbReference>
<dbReference type="AlphaFoldDB" id="A0A4Q7N0P6"/>
<organism evidence="9 10">
    <name type="scientific">Pseudobacter ginsenosidimutans</name>
    <dbReference type="NCBI Taxonomy" id="661488"/>
    <lineage>
        <taxon>Bacteria</taxon>
        <taxon>Pseudomonadati</taxon>
        <taxon>Bacteroidota</taxon>
        <taxon>Chitinophagia</taxon>
        <taxon>Chitinophagales</taxon>
        <taxon>Chitinophagaceae</taxon>
        <taxon>Pseudobacter</taxon>
    </lineage>
</organism>
<dbReference type="Gene3D" id="2.40.170.20">
    <property type="entry name" value="TonB-dependent receptor, beta-barrel domain"/>
    <property type="match status" value="1"/>
</dbReference>
<dbReference type="InterPro" id="IPR039426">
    <property type="entry name" value="TonB-dep_rcpt-like"/>
</dbReference>
<evidence type="ECO:0000256" key="4">
    <source>
        <dbReference type="ARBA" id="ARBA00022692"/>
    </source>
</evidence>
<evidence type="ECO:0000256" key="7">
    <source>
        <dbReference type="PROSITE-ProRule" id="PRU01360"/>
    </source>
</evidence>
<dbReference type="InterPro" id="IPR036942">
    <property type="entry name" value="Beta-barrel_TonB_sf"/>
</dbReference>
<feature type="domain" description="Secretin/TonB short N-terminal" evidence="8">
    <location>
        <begin position="68"/>
        <end position="118"/>
    </location>
</feature>
<evidence type="ECO:0000313" key="9">
    <source>
        <dbReference type="EMBL" id="RZS74169.1"/>
    </source>
</evidence>
<evidence type="ECO:0000256" key="3">
    <source>
        <dbReference type="ARBA" id="ARBA00022452"/>
    </source>
</evidence>
<dbReference type="Gene3D" id="2.170.130.10">
    <property type="entry name" value="TonB-dependent receptor, plug domain"/>
    <property type="match status" value="1"/>
</dbReference>
<dbReference type="InterPro" id="IPR023996">
    <property type="entry name" value="TonB-dep_OMP_SusC/RagA"/>
</dbReference>
<dbReference type="InterPro" id="IPR011662">
    <property type="entry name" value="Secretin/TonB_short_N"/>
</dbReference>
<evidence type="ECO:0000259" key="8">
    <source>
        <dbReference type="SMART" id="SM00965"/>
    </source>
</evidence>
<evidence type="ECO:0000256" key="2">
    <source>
        <dbReference type="ARBA" id="ARBA00022448"/>
    </source>
</evidence>
<dbReference type="EMBL" id="SGXA01000001">
    <property type="protein sequence ID" value="RZS74169.1"/>
    <property type="molecule type" value="Genomic_DNA"/>
</dbReference>
<name>A0A4Q7N0P6_9BACT</name>
<dbReference type="InterPro" id="IPR008969">
    <property type="entry name" value="CarboxyPept-like_regulatory"/>
</dbReference>
<dbReference type="InterPro" id="IPR012910">
    <property type="entry name" value="Plug_dom"/>
</dbReference>
<proteinExistence type="inferred from homology"/>
<comment type="similarity">
    <text evidence="7">Belongs to the TonB-dependent receptor family.</text>
</comment>
<dbReference type="Proteomes" id="UP000293874">
    <property type="component" value="Unassembled WGS sequence"/>
</dbReference>
<evidence type="ECO:0000256" key="1">
    <source>
        <dbReference type="ARBA" id="ARBA00004571"/>
    </source>
</evidence>
<keyword evidence="5 7" id="KW-0472">Membrane</keyword>
<gene>
    <name evidence="9" type="ORF">EV199_0013</name>
</gene>
<dbReference type="SUPFAM" id="SSF49464">
    <property type="entry name" value="Carboxypeptidase regulatory domain-like"/>
    <property type="match status" value="1"/>
</dbReference>
<comment type="caution">
    <text evidence="9">The sequence shown here is derived from an EMBL/GenBank/DDBJ whole genome shotgun (WGS) entry which is preliminary data.</text>
</comment>
<evidence type="ECO:0000313" key="10">
    <source>
        <dbReference type="Proteomes" id="UP000293874"/>
    </source>
</evidence>
<dbReference type="PROSITE" id="PS52016">
    <property type="entry name" value="TONB_DEPENDENT_REC_3"/>
    <property type="match status" value="1"/>
</dbReference>